<name>A0AAN6GCV6_9BASI</name>
<feature type="region of interest" description="Disordered" evidence="5">
    <location>
        <begin position="25"/>
        <end position="73"/>
    </location>
</feature>
<feature type="transmembrane region" description="Helical" evidence="6">
    <location>
        <begin position="203"/>
        <end position="221"/>
    </location>
</feature>
<feature type="region of interest" description="Disordered" evidence="5">
    <location>
        <begin position="562"/>
        <end position="582"/>
    </location>
</feature>
<feature type="transmembrane region" description="Helical" evidence="6">
    <location>
        <begin position="144"/>
        <end position="166"/>
    </location>
</feature>
<proteinExistence type="predicted"/>
<comment type="subcellular location">
    <subcellularLocation>
        <location evidence="1">Membrane</location>
        <topology evidence="1">Multi-pass membrane protein</topology>
    </subcellularLocation>
</comment>
<dbReference type="Proteomes" id="UP001176521">
    <property type="component" value="Unassembled WGS sequence"/>
</dbReference>
<feature type="compositionally biased region" description="Polar residues" evidence="5">
    <location>
        <begin position="732"/>
        <end position="744"/>
    </location>
</feature>
<dbReference type="PANTHER" id="PTHR39469:SF1">
    <property type="entry name" value="DUF4203 DOMAIN-CONTAINING PROTEIN"/>
    <property type="match status" value="1"/>
</dbReference>
<feature type="compositionally biased region" description="Low complexity" evidence="5">
    <location>
        <begin position="572"/>
        <end position="582"/>
    </location>
</feature>
<feature type="compositionally biased region" description="Basic and acidic residues" evidence="5">
    <location>
        <begin position="396"/>
        <end position="408"/>
    </location>
</feature>
<feature type="region of interest" description="Disordered" evidence="5">
    <location>
        <begin position="465"/>
        <end position="520"/>
    </location>
</feature>
<comment type="caution">
    <text evidence="9">The sequence shown here is derived from an EMBL/GenBank/DDBJ whole genome shotgun (WGS) entry which is preliminary data.</text>
</comment>
<feature type="compositionally biased region" description="Basic and acidic residues" evidence="5">
    <location>
        <begin position="710"/>
        <end position="730"/>
    </location>
</feature>
<evidence type="ECO:0000259" key="8">
    <source>
        <dbReference type="Pfam" id="PF13886"/>
    </source>
</evidence>
<accession>A0AAN6GCV6</accession>
<feature type="signal peptide" evidence="7">
    <location>
        <begin position="1"/>
        <end position="24"/>
    </location>
</feature>
<feature type="domain" description="TM7S3/TM198-like" evidence="8">
    <location>
        <begin position="123"/>
        <end position="334"/>
    </location>
</feature>
<sequence>MRPHLNRLLALTALLGALAAQVHAQGPADGQGSGLPAHPASYGTSTEVQSHPGPTHAAALPSPTAPFPNVTTSHNTTLMATATAATSLPSSIPSAAASATSDPSSADSLPLDTKVDGAFAVLGVVLILSGAATCGWGHRNRWSSFFVCGFYVLAISTLCAILSLGVEKGVNPPSTTVRGLFLLACLIAGIVGGILFILFYTWAAFAVCGLGGFAFALWLQALKSNGLIEPLGVRWILLAGMTSLFFAAACIPRMHNPMVLVSTAMSGATALLLGIDCFSRAGLKEFYIRNLGYQGLFADKYPPTFQNNHFPLVASMQVELGVMAAVAAMGMAFQSRLFLIARDRIEHIRDADRDRKLERAANKAARHISRTAERDLAEWESHFGGHGPRSGSQGERTTHDSQEIKEIRQSSPPQLAMPRLWLSHTPMRSPAGSDADLEKAAAIAQTTPRLSTRKSAQGSFMAYVNGQSSPPHRGGIGRKGAEQSPGLLPSVNTGTALGLSFSTGSAPSPAPQPTEMRKSVAEERNTIMKEIAKIRASISELECGSIDASPAAPPVPLLPVPPVPAEIRQPTSSKASSMALPSSEHLGMQHRTVSAATFAWVQDVQPAAAFPQAHSAHSHSTHATADDSARRRQSTGEYDRIITGSARSRRASQMTTASSGRHTPQPPLQSQCQPTAHTKSMSIDELQSRHRDRMRSRQRSVNDLLAVQKARAEWDQRQADERARMAERVRQHSSQGHGRPQRNSLEAGKALGMPASHGVGCSSSSSSKNLGRVRARSIDWQQLDAPDLKRSRPSGHSSPSLAAGHSQQSKAAPAGQPQAQGRARKSMGF</sequence>
<keyword evidence="10" id="KW-1185">Reference proteome</keyword>
<feature type="transmembrane region" description="Helical" evidence="6">
    <location>
        <begin position="233"/>
        <end position="251"/>
    </location>
</feature>
<feature type="transmembrane region" description="Helical" evidence="6">
    <location>
        <begin position="117"/>
        <end position="137"/>
    </location>
</feature>
<reference evidence="9" key="1">
    <citation type="journal article" date="2023" name="PhytoFront">
        <title>Draft Genome Resources of Seven Strains of Tilletia horrida, Causal Agent of Kernel Smut of Rice.</title>
        <authorList>
            <person name="Khanal S."/>
            <person name="Antony Babu S."/>
            <person name="Zhou X.G."/>
        </authorList>
    </citation>
    <scope>NUCLEOTIDE SEQUENCE</scope>
    <source>
        <strain evidence="9">TX3</strain>
    </source>
</reference>
<evidence type="ECO:0000256" key="3">
    <source>
        <dbReference type="ARBA" id="ARBA00022989"/>
    </source>
</evidence>
<keyword evidence="7" id="KW-0732">Signal</keyword>
<protein>
    <recommendedName>
        <fullName evidence="8">TM7S3/TM198-like domain-containing protein</fullName>
    </recommendedName>
</protein>
<keyword evidence="2 6" id="KW-0812">Transmembrane</keyword>
<evidence type="ECO:0000256" key="7">
    <source>
        <dbReference type="SAM" id="SignalP"/>
    </source>
</evidence>
<dbReference type="PANTHER" id="PTHR39469">
    <property type="entry name" value="CHROMOSOME 1, WHOLE GENOME SHOTGUN SEQUENCE"/>
    <property type="match status" value="1"/>
</dbReference>
<evidence type="ECO:0000256" key="2">
    <source>
        <dbReference type="ARBA" id="ARBA00022692"/>
    </source>
</evidence>
<dbReference type="Pfam" id="PF13886">
    <property type="entry name" value="TM7S3_TM198"/>
    <property type="match status" value="1"/>
</dbReference>
<evidence type="ECO:0000313" key="9">
    <source>
        <dbReference type="EMBL" id="KAK0529861.1"/>
    </source>
</evidence>
<gene>
    <name evidence="9" type="ORF">OC842_004108</name>
</gene>
<feature type="transmembrane region" description="Helical" evidence="6">
    <location>
        <begin position="178"/>
        <end position="198"/>
    </location>
</feature>
<keyword evidence="3 6" id="KW-1133">Transmembrane helix</keyword>
<evidence type="ECO:0000256" key="5">
    <source>
        <dbReference type="SAM" id="MobiDB-lite"/>
    </source>
</evidence>
<dbReference type="AlphaFoldDB" id="A0AAN6GCV6"/>
<dbReference type="GO" id="GO:0016020">
    <property type="term" value="C:membrane"/>
    <property type="evidence" value="ECO:0007669"/>
    <property type="project" value="UniProtKB-SubCell"/>
</dbReference>
<dbReference type="EMBL" id="JAPDMQ010000231">
    <property type="protein sequence ID" value="KAK0529861.1"/>
    <property type="molecule type" value="Genomic_DNA"/>
</dbReference>
<evidence type="ECO:0000256" key="4">
    <source>
        <dbReference type="ARBA" id="ARBA00023136"/>
    </source>
</evidence>
<feature type="chain" id="PRO_5042876388" description="TM7S3/TM198-like domain-containing protein" evidence="7">
    <location>
        <begin position="25"/>
        <end position="829"/>
    </location>
</feature>
<evidence type="ECO:0000256" key="1">
    <source>
        <dbReference type="ARBA" id="ARBA00004141"/>
    </source>
</evidence>
<feature type="compositionally biased region" description="Low complexity" evidence="5">
    <location>
        <begin position="806"/>
        <end position="821"/>
    </location>
</feature>
<feature type="region of interest" description="Disordered" evidence="5">
    <location>
        <begin position="610"/>
        <end position="829"/>
    </location>
</feature>
<evidence type="ECO:0000313" key="10">
    <source>
        <dbReference type="Proteomes" id="UP001176521"/>
    </source>
</evidence>
<feature type="compositionally biased region" description="Polar residues" evidence="5">
    <location>
        <begin position="490"/>
        <end position="506"/>
    </location>
</feature>
<keyword evidence="4 6" id="KW-0472">Membrane</keyword>
<feature type="compositionally biased region" description="Polar residues" evidence="5">
    <location>
        <begin position="651"/>
        <end position="681"/>
    </location>
</feature>
<feature type="transmembrane region" description="Helical" evidence="6">
    <location>
        <begin position="258"/>
        <end position="275"/>
    </location>
</feature>
<feature type="region of interest" description="Disordered" evidence="5">
    <location>
        <begin position="381"/>
        <end position="411"/>
    </location>
</feature>
<dbReference type="InterPro" id="IPR025256">
    <property type="entry name" value="TM7S3/TM198-like_dom"/>
</dbReference>
<organism evidence="9 10">
    <name type="scientific">Tilletia horrida</name>
    <dbReference type="NCBI Taxonomy" id="155126"/>
    <lineage>
        <taxon>Eukaryota</taxon>
        <taxon>Fungi</taxon>
        <taxon>Dikarya</taxon>
        <taxon>Basidiomycota</taxon>
        <taxon>Ustilaginomycotina</taxon>
        <taxon>Exobasidiomycetes</taxon>
        <taxon>Tilletiales</taxon>
        <taxon>Tilletiaceae</taxon>
        <taxon>Tilletia</taxon>
    </lineage>
</organism>
<evidence type="ECO:0000256" key="6">
    <source>
        <dbReference type="SAM" id="Phobius"/>
    </source>
</evidence>